<dbReference type="AlphaFoldDB" id="A0A3M3YDA2"/>
<dbReference type="EMBL" id="RBQB01000361">
    <property type="protein sequence ID" value="RMO79533.1"/>
    <property type="molecule type" value="Genomic_DNA"/>
</dbReference>
<dbReference type="GO" id="GO:0003677">
    <property type="term" value="F:DNA binding"/>
    <property type="evidence" value="ECO:0007669"/>
    <property type="project" value="UniProtKB-KW"/>
</dbReference>
<reference evidence="1 2" key="1">
    <citation type="submission" date="2018-08" db="EMBL/GenBank/DDBJ databases">
        <title>Recombination of ecologically and evolutionarily significant loci maintains genetic cohesion in the Pseudomonas syringae species complex.</title>
        <authorList>
            <person name="Dillon M."/>
            <person name="Thakur S."/>
            <person name="Almeida R.N.D."/>
            <person name="Weir B.S."/>
            <person name="Guttman D.S."/>
        </authorList>
    </citation>
    <scope>NUCLEOTIDE SEQUENCE [LARGE SCALE GENOMIC DNA]</scope>
    <source>
        <strain evidence="1 2">ICMP 8902</strain>
    </source>
</reference>
<dbReference type="Proteomes" id="UP000279372">
    <property type="component" value="Unassembled WGS sequence"/>
</dbReference>
<comment type="caution">
    <text evidence="1">The sequence shown here is derived from an EMBL/GenBank/DDBJ whole genome shotgun (WGS) entry which is preliminary data.</text>
</comment>
<gene>
    <name evidence="1" type="ORF">ALQ33_102053</name>
</gene>
<protein>
    <submittedName>
        <fullName evidence="1">DNA-binding protein, CopG family</fullName>
    </submittedName>
</protein>
<sequence length="43" mass="4777">MNITLPDHLLTRIDESVKHHPEEKSRSALLASAALKVLQGSRI</sequence>
<proteinExistence type="predicted"/>
<name>A0A3M3YDA2_9PSED</name>
<accession>A0A3M3YDA2</accession>
<organism evidence="1 2">
    <name type="scientific">Pseudomonas syringae pv. philadelphi</name>
    <dbReference type="NCBI Taxonomy" id="251706"/>
    <lineage>
        <taxon>Bacteria</taxon>
        <taxon>Pseudomonadati</taxon>
        <taxon>Pseudomonadota</taxon>
        <taxon>Gammaproteobacteria</taxon>
        <taxon>Pseudomonadales</taxon>
        <taxon>Pseudomonadaceae</taxon>
        <taxon>Pseudomonas</taxon>
    </lineage>
</organism>
<evidence type="ECO:0000313" key="2">
    <source>
        <dbReference type="Proteomes" id="UP000279372"/>
    </source>
</evidence>
<evidence type="ECO:0000313" key="1">
    <source>
        <dbReference type="EMBL" id="RMO79533.1"/>
    </source>
</evidence>
<keyword evidence="1" id="KW-0238">DNA-binding</keyword>